<feature type="compositionally biased region" description="Low complexity" evidence="1">
    <location>
        <begin position="12"/>
        <end position="21"/>
    </location>
</feature>
<dbReference type="EMBL" id="CP144696">
    <property type="protein sequence ID" value="WVZ10955.1"/>
    <property type="molecule type" value="Genomic_DNA"/>
</dbReference>
<sequence length="128" mass="13767">MPPPNEDSLAASSTSPIPDPTSPSLSIISADLFLLLLPYINKLLTAFLDTLREVLAMASSSKEPTPISSKPIVILTGPPVPNPENLSLVTPFITTIPIISWKSKNEQTVSKSSSEAEYWALATVTYEL</sequence>
<organism evidence="2 3">
    <name type="scientific">Vigna mungo</name>
    <name type="common">Black gram</name>
    <name type="synonym">Phaseolus mungo</name>
    <dbReference type="NCBI Taxonomy" id="3915"/>
    <lineage>
        <taxon>Eukaryota</taxon>
        <taxon>Viridiplantae</taxon>
        <taxon>Streptophyta</taxon>
        <taxon>Embryophyta</taxon>
        <taxon>Tracheophyta</taxon>
        <taxon>Spermatophyta</taxon>
        <taxon>Magnoliopsida</taxon>
        <taxon>eudicotyledons</taxon>
        <taxon>Gunneridae</taxon>
        <taxon>Pentapetalae</taxon>
        <taxon>rosids</taxon>
        <taxon>fabids</taxon>
        <taxon>Fabales</taxon>
        <taxon>Fabaceae</taxon>
        <taxon>Papilionoideae</taxon>
        <taxon>50 kb inversion clade</taxon>
        <taxon>NPAAA clade</taxon>
        <taxon>indigoferoid/millettioid clade</taxon>
        <taxon>Phaseoleae</taxon>
        <taxon>Vigna</taxon>
    </lineage>
</organism>
<gene>
    <name evidence="2" type="ORF">V8G54_015485</name>
</gene>
<evidence type="ECO:0000313" key="2">
    <source>
        <dbReference type="EMBL" id="WVZ10955.1"/>
    </source>
</evidence>
<feature type="region of interest" description="Disordered" evidence="1">
    <location>
        <begin position="1"/>
        <end position="21"/>
    </location>
</feature>
<evidence type="ECO:0000256" key="1">
    <source>
        <dbReference type="SAM" id="MobiDB-lite"/>
    </source>
</evidence>
<accession>A0AAQ3NJJ2</accession>
<evidence type="ECO:0000313" key="3">
    <source>
        <dbReference type="Proteomes" id="UP001374535"/>
    </source>
</evidence>
<dbReference type="AlphaFoldDB" id="A0AAQ3NJJ2"/>
<dbReference type="Proteomes" id="UP001374535">
    <property type="component" value="Chromosome 5"/>
</dbReference>
<reference evidence="2 3" key="1">
    <citation type="journal article" date="2023" name="Life. Sci Alliance">
        <title>Evolutionary insights into 3D genome organization and epigenetic landscape of Vigna mungo.</title>
        <authorList>
            <person name="Junaid A."/>
            <person name="Singh B."/>
            <person name="Bhatia S."/>
        </authorList>
    </citation>
    <scope>NUCLEOTIDE SEQUENCE [LARGE SCALE GENOMIC DNA]</scope>
    <source>
        <strain evidence="2">Urdbean</strain>
    </source>
</reference>
<proteinExistence type="predicted"/>
<keyword evidence="3" id="KW-1185">Reference proteome</keyword>
<name>A0AAQ3NJJ2_VIGMU</name>
<protein>
    <submittedName>
        <fullName evidence="2">Uncharacterized protein</fullName>
    </submittedName>
</protein>